<sequence>MKRLIREEDVKKAAGYIRRIFVDKNTIITPAARDLAKELGVQFEYNPKAVEGASSQNAEKRVLDEVFPVKVVAIASDHGGFAMKQELIPYLRELGYITHDLGPQTDKACDYPDYALQVAQMVAEGRVDRGIMIDSVGIGSAMAANRVKGVLAAKCNNAYEARSAREHNYANYLTFGAKMIGIEIAKDIVKTFLETKGGAVRHQKRIKKILDYEAKKRD</sequence>
<dbReference type="NCBIfam" id="TIGR00689">
    <property type="entry name" value="rpiB_lacA_lacB"/>
    <property type="match status" value="1"/>
</dbReference>
<proteinExistence type="inferred from homology"/>
<protein>
    <submittedName>
        <fullName evidence="3">Ribose 5-phosphate isomerase B</fullName>
        <ecNumber evidence="3">5.3.1.6</ecNumber>
    </submittedName>
</protein>
<reference evidence="3" key="1">
    <citation type="journal article" date="2020" name="mSystems">
        <title>Genome- and Community-Level Interaction Insights into Carbon Utilization and Element Cycling Functions of Hydrothermarchaeota in Hydrothermal Sediment.</title>
        <authorList>
            <person name="Zhou Z."/>
            <person name="Liu Y."/>
            <person name="Xu W."/>
            <person name="Pan J."/>
            <person name="Luo Z.H."/>
            <person name="Li M."/>
        </authorList>
    </citation>
    <scope>NUCLEOTIDE SEQUENCE [LARGE SCALE GENOMIC DNA]</scope>
    <source>
        <strain evidence="3">HyVt-577</strain>
    </source>
</reference>
<dbReference type="EMBL" id="DRQG01000118">
    <property type="protein sequence ID" value="HGY56644.1"/>
    <property type="molecule type" value="Genomic_DNA"/>
</dbReference>
<gene>
    <name evidence="3" type="primary">rpiB</name>
    <name evidence="3" type="ORF">ENK44_13120</name>
</gene>
<dbReference type="InterPro" id="IPR003500">
    <property type="entry name" value="RpiB_LacA_LacB"/>
</dbReference>
<dbReference type="Gene3D" id="3.40.1400.10">
    <property type="entry name" value="Sugar-phosphate isomerase, RpiB/LacA/LacB"/>
    <property type="match status" value="1"/>
</dbReference>
<evidence type="ECO:0000256" key="1">
    <source>
        <dbReference type="ARBA" id="ARBA00008754"/>
    </source>
</evidence>
<comment type="caution">
    <text evidence="3">The sequence shown here is derived from an EMBL/GenBank/DDBJ whole genome shotgun (WGS) entry which is preliminary data.</text>
</comment>
<comment type="similarity">
    <text evidence="1">Belongs to the LacAB/RpiB family.</text>
</comment>
<dbReference type="NCBIfam" id="NF004051">
    <property type="entry name" value="PRK05571.1"/>
    <property type="match status" value="1"/>
</dbReference>
<dbReference type="AlphaFoldDB" id="A0A7V4WVR6"/>
<evidence type="ECO:0000256" key="2">
    <source>
        <dbReference type="ARBA" id="ARBA00023235"/>
    </source>
</evidence>
<accession>A0A7V4WVR6</accession>
<dbReference type="InterPro" id="IPR036569">
    <property type="entry name" value="RpiB_LacA_LacB_sf"/>
</dbReference>
<dbReference type="SUPFAM" id="SSF89623">
    <property type="entry name" value="Ribose/Galactose isomerase RpiB/AlsB"/>
    <property type="match status" value="1"/>
</dbReference>
<dbReference type="GO" id="GO:0005975">
    <property type="term" value="P:carbohydrate metabolic process"/>
    <property type="evidence" value="ECO:0007669"/>
    <property type="project" value="InterPro"/>
</dbReference>
<dbReference type="NCBIfam" id="TIGR01120">
    <property type="entry name" value="rpiB"/>
    <property type="match status" value="1"/>
</dbReference>
<dbReference type="InterPro" id="IPR004785">
    <property type="entry name" value="RpiB"/>
</dbReference>
<name>A0A7V4WVR6_CALAY</name>
<dbReference type="PANTHER" id="PTHR30345:SF0">
    <property type="entry name" value="DNA DAMAGE-REPAIR_TOLERATION PROTEIN DRT102"/>
    <property type="match status" value="1"/>
</dbReference>
<dbReference type="Pfam" id="PF02502">
    <property type="entry name" value="LacAB_rpiB"/>
    <property type="match status" value="1"/>
</dbReference>
<dbReference type="EC" id="5.3.1.6" evidence="3"/>
<dbReference type="PANTHER" id="PTHR30345">
    <property type="entry name" value="RIBOSE-5-PHOSPHATE ISOMERASE B"/>
    <property type="match status" value="1"/>
</dbReference>
<keyword evidence="2 3" id="KW-0413">Isomerase</keyword>
<organism evidence="3">
    <name type="scientific">Caldithrix abyssi</name>
    <dbReference type="NCBI Taxonomy" id="187145"/>
    <lineage>
        <taxon>Bacteria</taxon>
        <taxon>Pseudomonadati</taxon>
        <taxon>Calditrichota</taxon>
        <taxon>Calditrichia</taxon>
        <taxon>Calditrichales</taxon>
        <taxon>Calditrichaceae</taxon>
        <taxon>Caldithrix</taxon>
    </lineage>
</organism>
<evidence type="ECO:0000313" key="3">
    <source>
        <dbReference type="EMBL" id="HGY56644.1"/>
    </source>
</evidence>
<dbReference type="Proteomes" id="UP000885779">
    <property type="component" value="Unassembled WGS sequence"/>
</dbReference>
<dbReference type="GO" id="GO:0004751">
    <property type="term" value="F:ribose-5-phosphate isomerase activity"/>
    <property type="evidence" value="ECO:0007669"/>
    <property type="project" value="UniProtKB-EC"/>
</dbReference>